<gene>
    <name evidence="2" type="ORF">J2X06_001230</name>
    <name evidence="3" type="ORF">J2X06_002927</name>
</gene>
<keyword evidence="4" id="KW-1185">Reference proteome</keyword>
<accession>A0ABU1W8W9</accession>
<dbReference type="EMBL" id="JAVDVY010000002">
    <property type="protein sequence ID" value="MDR7135718.1"/>
    <property type="molecule type" value="Genomic_DNA"/>
</dbReference>
<dbReference type="Proteomes" id="UP001251524">
    <property type="component" value="Unassembled WGS sequence"/>
</dbReference>
<protein>
    <submittedName>
        <fullName evidence="2">Uncharacterized protein</fullName>
    </submittedName>
</protein>
<proteinExistence type="predicted"/>
<keyword evidence="1" id="KW-0812">Transmembrane</keyword>
<reference evidence="2 4" key="1">
    <citation type="submission" date="2023-07" db="EMBL/GenBank/DDBJ databases">
        <title>Sorghum-associated microbial communities from plants grown in Nebraska, USA.</title>
        <authorList>
            <person name="Schachtman D."/>
        </authorList>
    </citation>
    <scope>NUCLEOTIDE SEQUENCE [LARGE SCALE GENOMIC DNA]</scope>
    <source>
        <strain evidence="2 4">BE198</strain>
    </source>
</reference>
<organism evidence="2 4">
    <name type="scientific">Lysobacter niastensis</name>
    <dbReference type="NCBI Taxonomy" id="380629"/>
    <lineage>
        <taxon>Bacteria</taxon>
        <taxon>Pseudomonadati</taxon>
        <taxon>Pseudomonadota</taxon>
        <taxon>Gammaproteobacteria</taxon>
        <taxon>Lysobacterales</taxon>
        <taxon>Lysobacteraceae</taxon>
        <taxon>Lysobacter</taxon>
    </lineage>
</organism>
<keyword evidence="1" id="KW-1133">Transmembrane helix</keyword>
<keyword evidence="1" id="KW-0472">Membrane</keyword>
<evidence type="ECO:0000256" key="1">
    <source>
        <dbReference type="SAM" id="Phobius"/>
    </source>
</evidence>
<evidence type="ECO:0000313" key="3">
    <source>
        <dbReference type="EMBL" id="MDR7135718.1"/>
    </source>
</evidence>
<evidence type="ECO:0000313" key="4">
    <source>
        <dbReference type="Proteomes" id="UP001251524"/>
    </source>
</evidence>
<feature type="transmembrane region" description="Helical" evidence="1">
    <location>
        <begin position="60"/>
        <end position="78"/>
    </location>
</feature>
<name>A0ABU1W8W9_9GAMM</name>
<feature type="transmembrane region" description="Helical" evidence="1">
    <location>
        <begin position="84"/>
        <end position="107"/>
    </location>
</feature>
<dbReference type="RefSeq" id="WP_310059678.1">
    <property type="nucleotide sequence ID" value="NZ_JAVDVY010000001.1"/>
</dbReference>
<feature type="transmembrane region" description="Helical" evidence="1">
    <location>
        <begin position="26"/>
        <end position="48"/>
    </location>
</feature>
<sequence>MTDPYKPPASPTFDPAEDIKRVSHSVAAFISGILLFPAALIGTLRLLLPLDANRFGNAGFWSAVALGSLIAAIGVFPFKRMPLWLAGILGPIGALGILLTWVAWLFITGAA</sequence>
<dbReference type="EMBL" id="JAVDVY010000001">
    <property type="protein sequence ID" value="MDR7134046.1"/>
    <property type="molecule type" value="Genomic_DNA"/>
</dbReference>
<comment type="caution">
    <text evidence="2">The sequence shown here is derived from an EMBL/GenBank/DDBJ whole genome shotgun (WGS) entry which is preliminary data.</text>
</comment>
<evidence type="ECO:0000313" key="2">
    <source>
        <dbReference type="EMBL" id="MDR7134046.1"/>
    </source>
</evidence>